<dbReference type="AlphaFoldDB" id="A0A1F8ACR5"/>
<dbReference type="GO" id="GO:0005506">
    <property type="term" value="F:iron ion binding"/>
    <property type="evidence" value="ECO:0007669"/>
    <property type="project" value="InterPro"/>
</dbReference>
<dbReference type="InterPro" id="IPR036396">
    <property type="entry name" value="Cyt_P450_sf"/>
</dbReference>
<gene>
    <name evidence="3" type="ORF">ABOM_001689</name>
</gene>
<dbReference type="EMBL" id="LYCR01000008">
    <property type="protein sequence ID" value="OGM49530.1"/>
    <property type="molecule type" value="Genomic_DNA"/>
</dbReference>
<dbReference type="InterPro" id="IPR001128">
    <property type="entry name" value="Cyt_P450"/>
</dbReference>
<dbReference type="GO" id="GO:0020037">
    <property type="term" value="F:heme binding"/>
    <property type="evidence" value="ECO:0007669"/>
    <property type="project" value="InterPro"/>
</dbReference>
<sequence>MLYHKDTAHTLQQPHLYISIFGVYLLWKLYPIWPLKLVLPGCISTSIILSAIWSMWIYPNFLDPLRELPTVKGYFNFMRIICEYDRGRTPLEWMNRYPTAPLIRFREFGIYNYLVLADEGALRDVLVNNSSDFEKPKEVRAVVSGMVGHGLVTLEGSDHRTLRLAIGSAFNLHSARMFYTVIWQEAREFLARLQQDMAKGSSHDPAVDGVIDVNNVFRQLFINIIGIRLVGDHWRGVPDGAQKVGAAFDKVLEPSLGNLVSFAMYIVCPRWISRIIPGGNMATRRAAKNDLHALFVSLVLLQQQDNAQKEKKSSQPSLIGSMTRHSYTADSIVGQIMQDFTSYELLTFTMCWCCYELGRDPSLQARLRREVKDALSTEEEGSWSTLESLPC</sequence>
<dbReference type="GO" id="GO:0004497">
    <property type="term" value="F:monooxygenase activity"/>
    <property type="evidence" value="ECO:0007669"/>
    <property type="project" value="InterPro"/>
</dbReference>
<protein>
    <recommendedName>
        <fullName evidence="5">Cytochrome P450</fullName>
    </recommendedName>
</protein>
<dbReference type="RefSeq" id="XP_022393247.1">
    <property type="nucleotide sequence ID" value="XM_022528819.1"/>
</dbReference>
<evidence type="ECO:0000313" key="3">
    <source>
        <dbReference type="EMBL" id="OGM49530.1"/>
    </source>
</evidence>
<dbReference type="GO" id="GO:0016705">
    <property type="term" value="F:oxidoreductase activity, acting on paired donors, with incorporation or reduction of molecular oxygen"/>
    <property type="evidence" value="ECO:0007669"/>
    <property type="project" value="InterPro"/>
</dbReference>
<keyword evidence="2" id="KW-0812">Transmembrane</keyword>
<dbReference type="PANTHER" id="PTHR24305">
    <property type="entry name" value="CYTOCHROME P450"/>
    <property type="match status" value="1"/>
</dbReference>
<dbReference type="GeneID" id="34445079"/>
<comment type="similarity">
    <text evidence="1">Belongs to the cytochrome P450 family.</text>
</comment>
<dbReference type="Pfam" id="PF00067">
    <property type="entry name" value="p450"/>
    <property type="match status" value="1"/>
</dbReference>
<keyword evidence="4" id="KW-1185">Reference proteome</keyword>
<feature type="transmembrane region" description="Helical" evidence="2">
    <location>
        <begin position="12"/>
        <end position="30"/>
    </location>
</feature>
<dbReference type="OrthoDB" id="1470350at2759"/>
<organism evidence="3 4">
    <name type="scientific">Aspergillus bombycis</name>
    <dbReference type="NCBI Taxonomy" id="109264"/>
    <lineage>
        <taxon>Eukaryota</taxon>
        <taxon>Fungi</taxon>
        <taxon>Dikarya</taxon>
        <taxon>Ascomycota</taxon>
        <taxon>Pezizomycotina</taxon>
        <taxon>Eurotiomycetes</taxon>
        <taxon>Eurotiomycetidae</taxon>
        <taxon>Eurotiales</taxon>
        <taxon>Aspergillaceae</taxon>
        <taxon>Aspergillus</taxon>
    </lineage>
</organism>
<evidence type="ECO:0000256" key="1">
    <source>
        <dbReference type="ARBA" id="ARBA00010617"/>
    </source>
</evidence>
<dbReference type="InterPro" id="IPR050121">
    <property type="entry name" value="Cytochrome_P450_monoxygenase"/>
</dbReference>
<dbReference type="Proteomes" id="UP000179179">
    <property type="component" value="Unassembled WGS sequence"/>
</dbReference>
<dbReference type="STRING" id="109264.A0A1F8ACR5"/>
<dbReference type="SUPFAM" id="SSF48264">
    <property type="entry name" value="Cytochrome P450"/>
    <property type="match status" value="1"/>
</dbReference>
<keyword evidence="2" id="KW-1133">Transmembrane helix</keyword>
<accession>A0A1F8ACR5</accession>
<evidence type="ECO:0000313" key="4">
    <source>
        <dbReference type="Proteomes" id="UP000179179"/>
    </source>
</evidence>
<proteinExistence type="inferred from homology"/>
<keyword evidence="2" id="KW-0472">Membrane</keyword>
<comment type="caution">
    <text evidence="3">The sequence shown here is derived from an EMBL/GenBank/DDBJ whole genome shotgun (WGS) entry which is preliminary data.</text>
</comment>
<name>A0A1F8ACR5_9EURO</name>
<feature type="transmembrane region" description="Helical" evidence="2">
    <location>
        <begin position="37"/>
        <end position="58"/>
    </location>
</feature>
<reference evidence="3 4" key="1">
    <citation type="journal article" date="2016" name="Genome Biol. Evol.">
        <title>Draft genome sequence of an aflatoxigenic Aspergillus species, A. bombycis.</title>
        <authorList>
            <person name="Moore G.G."/>
            <person name="Mack B.M."/>
            <person name="Beltz S.B."/>
            <person name="Gilbert M.K."/>
        </authorList>
    </citation>
    <scope>NUCLEOTIDE SEQUENCE [LARGE SCALE GENOMIC DNA]</scope>
    <source>
        <strain evidence="4">NRRL 26010</strain>
    </source>
</reference>
<evidence type="ECO:0000256" key="2">
    <source>
        <dbReference type="SAM" id="Phobius"/>
    </source>
</evidence>
<dbReference type="Gene3D" id="1.10.630.10">
    <property type="entry name" value="Cytochrome P450"/>
    <property type="match status" value="1"/>
</dbReference>
<dbReference type="PANTHER" id="PTHR24305:SF166">
    <property type="entry name" value="CYTOCHROME P450 12A4, MITOCHONDRIAL-RELATED"/>
    <property type="match status" value="1"/>
</dbReference>
<evidence type="ECO:0008006" key="5">
    <source>
        <dbReference type="Google" id="ProtNLM"/>
    </source>
</evidence>